<sequence>MSLNVTVTEPDGGGYVTVYPCGTRPDSSSLNFVAGQTVPNAVIAPVSASGEVCFFSTTPTHLLADLNGWFATGAGFTAVSPARVFDTRPGEPGIRSVSKTKVGGGYVLRVKLTGLSGRVPASGVGAVSLNVTVTEPDGGGYVTVYPCGTRPESSSLNFVGGQTVPNAVIAPVSASGEVCFFSTTPTHLLADLNGWFLK</sequence>
<dbReference type="AlphaFoldDB" id="A0A6J6IUT6"/>
<evidence type="ECO:0000313" key="1">
    <source>
        <dbReference type="EMBL" id="CAB4628290.1"/>
    </source>
</evidence>
<protein>
    <submittedName>
        <fullName evidence="1">Unannotated protein</fullName>
    </submittedName>
</protein>
<name>A0A6J6IUT6_9ZZZZ</name>
<dbReference type="EMBL" id="CAEZUP010000177">
    <property type="protein sequence ID" value="CAB4628290.1"/>
    <property type="molecule type" value="Genomic_DNA"/>
</dbReference>
<proteinExistence type="predicted"/>
<accession>A0A6J6IUT6</accession>
<organism evidence="1">
    <name type="scientific">freshwater metagenome</name>
    <dbReference type="NCBI Taxonomy" id="449393"/>
    <lineage>
        <taxon>unclassified sequences</taxon>
        <taxon>metagenomes</taxon>
        <taxon>ecological metagenomes</taxon>
    </lineage>
</organism>
<gene>
    <name evidence="1" type="ORF">UFOPK1835_02263</name>
</gene>
<reference evidence="1" key="1">
    <citation type="submission" date="2020-05" db="EMBL/GenBank/DDBJ databases">
        <authorList>
            <person name="Chiriac C."/>
            <person name="Salcher M."/>
            <person name="Ghai R."/>
            <person name="Kavagutti S V."/>
        </authorList>
    </citation>
    <scope>NUCLEOTIDE SEQUENCE</scope>
</reference>